<dbReference type="InParanoid" id="W7XB68"/>
<feature type="binding site" evidence="6">
    <location>
        <position position="138"/>
    </location>
    <ligand>
        <name>Zn(2+)</name>
        <dbReference type="ChEBI" id="CHEBI:29105"/>
    </ligand>
</feature>
<feature type="binding site" evidence="6">
    <location>
        <position position="141"/>
    </location>
    <ligand>
        <name>Zn(2+)</name>
        <dbReference type="ChEBI" id="CHEBI:29105"/>
    </ligand>
</feature>
<dbReference type="OrthoDB" id="424012at2759"/>
<dbReference type="GO" id="GO:0017136">
    <property type="term" value="F:histone deacetylase activity, NAD-dependent"/>
    <property type="evidence" value="ECO:0007669"/>
    <property type="project" value="TreeGrafter"/>
</dbReference>
<name>W7XB68_TETTS</name>
<dbReference type="Proteomes" id="UP000009168">
    <property type="component" value="Unassembled WGS sequence"/>
</dbReference>
<proteinExistence type="predicted"/>
<dbReference type="AlphaFoldDB" id="W7XB68"/>
<keyword evidence="4 6" id="KW-0862">Zinc</keyword>
<feature type="compositionally biased region" description="Basic and acidic residues" evidence="7">
    <location>
        <begin position="276"/>
        <end position="290"/>
    </location>
</feature>
<dbReference type="Gene3D" id="3.30.1600.10">
    <property type="entry name" value="SIR2/SIRT2 'Small Domain"/>
    <property type="match status" value="1"/>
</dbReference>
<dbReference type="GeneID" id="24440134"/>
<feature type="domain" description="Deacetylase sirtuin-type" evidence="8">
    <location>
        <begin position="1"/>
        <end position="259"/>
    </location>
</feature>
<dbReference type="InterPro" id="IPR003000">
    <property type="entry name" value="Sirtuin"/>
</dbReference>
<gene>
    <name evidence="9" type="ORF">TTHERM_000672189</name>
</gene>
<sequence>MEEVNLSYKEVVEKIKNKQINNILFLTGAGISTSSGIPDFRSPNGLYSKVQKYKLEYPEQIFEIKYFTKNQMPFYEMDKEFFSNKPHFTSAHYFMAEVNRREQLLFVFSQNVDGLELEAGLPPEKLCQVHGNYRGARCQKCGFKHDINKYKEFVQKQVIYKCENCKRGPVRPNVVFFGESLDKGFTKNTYKIAAADCVFIMGTSMQVAPFNLTVEKISKNVPVIVINRDMVYLPYKKYIHLKNDIDDNIEKLMTDLGWDFPKIERNYPSNWFTDPQKQEETKIEETEHENFSYSSGYYNNNITHLQDNQEDKEATEKNEDQEELNNLEKKFEDLDV</sequence>
<feature type="compositionally biased region" description="Low complexity" evidence="7">
    <location>
        <begin position="292"/>
        <end position="301"/>
    </location>
</feature>
<dbReference type="PROSITE" id="PS50305">
    <property type="entry name" value="SIRTUIN"/>
    <property type="match status" value="1"/>
</dbReference>
<dbReference type="GO" id="GO:0070403">
    <property type="term" value="F:NAD+ binding"/>
    <property type="evidence" value="ECO:0007669"/>
    <property type="project" value="InterPro"/>
</dbReference>
<keyword evidence="10" id="KW-1185">Reference proteome</keyword>
<keyword evidence="2" id="KW-0808">Transferase</keyword>
<organism evidence="9 10">
    <name type="scientific">Tetrahymena thermophila (strain SB210)</name>
    <dbReference type="NCBI Taxonomy" id="312017"/>
    <lineage>
        <taxon>Eukaryota</taxon>
        <taxon>Sar</taxon>
        <taxon>Alveolata</taxon>
        <taxon>Ciliophora</taxon>
        <taxon>Intramacronucleata</taxon>
        <taxon>Oligohymenophorea</taxon>
        <taxon>Hymenostomatida</taxon>
        <taxon>Tetrahymenina</taxon>
        <taxon>Tetrahymenidae</taxon>
        <taxon>Tetrahymena</taxon>
    </lineage>
</organism>
<feature type="binding site" evidence="6">
    <location>
        <position position="165"/>
    </location>
    <ligand>
        <name>Zn(2+)</name>
        <dbReference type="ChEBI" id="CHEBI:29105"/>
    </ligand>
</feature>
<evidence type="ECO:0000256" key="3">
    <source>
        <dbReference type="ARBA" id="ARBA00022723"/>
    </source>
</evidence>
<feature type="compositionally biased region" description="Basic and acidic residues" evidence="7">
    <location>
        <begin position="307"/>
        <end position="318"/>
    </location>
</feature>
<dbReference type="PANTHER" id="PTHR11085">
    <property type="entry name" value="NAD-DEPENDENT PROTEIN DEACYLASE SIRTUIN-5, MITOCHONDRIAL-RELATED"/>
    <property type="match status" value="1"/>
</dbReference>
<dbReference type="InterPro" id="IPR029035">
    <property type="entry name" value="DHS-like_NAD/FAD-binding_dom"/>
</dbReference>
<dbReference type="RefSeq" id="XP_012652878.1">
    <property type="nucleotide sequence ID" value="XM_012797424.1"/>
</dbReference>
<accession>W7XB68</accession>
<evidence type="ECO:0000256" key="6">
    <source>
        <dbReference type="PROSITE-ProRule" id="PRU00236"/>
    </source>
</evidence>
<dbReference type="SUPFAM" id="SSF52467">
    <property type="entry name" value="DHS-like NAD/FAD-binding domain"/>
    <property type="match status" value="1"/>
</dbReference>
<dbReference type="InterPro" id="IPR026590">
    <property type="entry name" value="Ssirtuin_cat_dom"/>
</dbReference>
<evidence type="ECO:0000259" key="8">
    <source>
        <dbReference type="PROSITE" id="PS50305"/>
    </source>
</evidence>
<evidence type="ECO:0000256" key="7">
    <source>
        <dbReference type="SAM" id="MobiDB-lite"/>
    </source>
</evidence>
<feature type="binding site" evidence="6">
    <location>
        <position position="162"/>
    </location>
    <ligand>
        <name>Zn(2+)</name>
        <dbReference type="ChEBI" id="CHEBI:29105"/>
    </ligand>
</feature>
<dbReference type="GO" id="GO:0005634">
    <property type="term" value="C:nucleus"/>
    <property type="evidence" value="ECO:0007669"/>
    <property type="project" value="TreeGrafter"/>
</dbReference>
<keyword evidence="5" id="KW-0520">NAD</keyword>
<dbReference type="Gene3D" id="3.40.50.1220">
    <property type="entry name" value="TPP-binding domain"/>
    <property type="match status" value="1"/>
</dbReference>
<evidence type="ECO:0000313" key="10">
    <source>
        <dbReference type="Proteomes" id="UP000009168"/>
    </source>
</evidence>
<dbReference type="KEGG" id="tet:TTHERM_000672189"/>
<feature type="compositionally biased region" description="Basic and acidic residues" evidence="7">
    <location>
        <begin position="326"/>
        <end position="336"/>
    </location>
</feature>
<evidence type="ECO:0000256" key="2">
    <source>
        <dbReference type="ARBA" id="ARBA00022679"/>
    </source>
</evidence>
<dbReference type="SMR" id="W7XB68"/>
<dbReference type="PANTHER" id="PTHR11085:SF6">
    <property type="entry name" value="NAD-DEPENDENT PROTEIN DEACETYLASE SIRTUIN-2"/>
    <property type="match status" value="1"/>
</dbReference>
<evidence type="ECO:0000256" key="1">
    <source>
        <dbReference type="ARBA" id="ARBA00001947"/>
    </source>
</evidence>
<comment type="cofactor">
    <cofactor evidence="1">
        <name>Zn(2+)</name>
        <dbReference type="ChEBI" id="CHEBI:29105"/>
    </cofactor>
</comment>
<dbReference type="STRING" id="312017.W7XB68"/>
<keyword evidence="3 6" id="KW-0479">Metal-binding</keyword>
<feature type="active site" description="Proton acceptor" evidence="6">
    <location>
        <position position="130"/>
    </location>
</feature>
<dbReference type="InterPro" id="IPR026591">
    <property type="entry name" value="Sirtuin_cat_small_dom_sf"/>
</dbReference>
<evidence type="ECO:0000313" key="9">
    <source>
        <dbReference type="EMBL" id="EWS74577.1"/>
    </source>
</evidence>
<dbReference type="EMBL" id="GG662711">
    <property type="protein sequence ID" value="EWS74577.1"/>
    <property type="molecule type" value="Genomic_DNA"/>
</dbReference>
<feature type="region of interest" description="Disordered" evidence="7">
    <location>
        <begin position="276"/>
        <end position="336"/>
    </location>
</feature>
<dbReference type="GO" id="GO:0046872">
    <property type="term" value="F:metal ion binding"/>
    <property type="evidence" value="ECO:0007669"/>
    <property type="project" value="UniProtKB-KW"/>
</dbReference>
<protein>
    <submittedName>
        <fullName evidence="9">SIR2 family transcriptional regulator</fullName>
    </submittedName>
</protein>
<evidence type="ECO:0000256" key="5">
    <source>
        <dbReference type="ARBA" id="ARBA00023027"/>
    </source>
</evidence>
<dbReference type="Pfam" id="PF02146">
    <property type="entry name" value="SIR2"/>
    <property type="match status" value="1"/>
</dbReference>
<evidence type="ECO:0000256" key="4">
    <source>
        <dbReference type="ARBA" id="ARBA00022833"/>
    </source>
</evidence>
<dbReference type="InterPro" id="IPR050134">
    <property type="entry name" value="NAD-dep_sirtuin_deacylases"/>
</dbReference>
<reference evidence="10" key="1">
    <citation type="journal article" date="2006" name="PLoS Biol.">
        <title>Macronuclear genome sequence of the ciliate Tetrahymena thermophila, a model eukaryote.</title>
        <authorList>
            <person name="Eisen J.A."/>
            <person name="Coyne R.S."/>
            <person name="Wu M."/>
            <person name="Wu D."/>
            <person name="Thiagarajan M."/>
            <person name="Wortman J.R."/>
            <person name="Badger J.H."/>
            <person name="Ren Q."/>
            <person name="Amedeo P."/>
            <person name="Jones K.M."/>
            <person name="Tallon L.J."/>
            <person name="Delcher A.L."/>
            <person name="Salzberg S.L."/>
            <person name="Silva J.C."/>
            <person name="Haas B.J."/>
            <person name="Majoros W.H."/>
            <person name="Farzad M."/>
            <person name="Carlton J.M."/>
            <person name="Smith R.K. Jr."/>
            <person name="Garg J."/>
            <person name="Pearlman R.E."/>
            <person name="Karrer K.M."/>
            <person name="Sun L."/>
            <person name="Manning G."/>
            <person name="Elde N.C."/>
            <person name="Turkewitz A.P."/>
            <person name="Asai D.J."/>
            <person name="Wilkes D.E."/>
            <person name="Wang Y."/>
            <person name="Cai H."/>
            <person name="Collins K."/>
            <person name="Stewart B.A."/>
            <person name="Lee S.R."/>
            <person name="Wilamowska K."/>
            <person name="Weinberg Z."/>
            <person name="Ruzzo W.L."/>
            <person name="Wloga D."/>
            <person name="Gaertig J."/>
            <person name="Frankel J."/>
            <person name="Tsao C.-C."/>
            <person name="Gorovsky M.A."/>
            <person name="Keeling P.J."/>
            <person name="Waller R.F."/>
            <person name="Patron N.J."/>
            <person name="Cherry J.M."/>
            <person name="Stover N.A."/>
            <person name="Krieger C.J."/>
            <person name="del Toro C."/>
            <person name="Ryder H.F."/>
            <person name="Williamson S.C."/>
            <person name="Barbeau R.A."/>
            <person name="Hamilton E.P."/>
            <person name="Orias E."/>
        </authorList>
    </citation>
    <scope>NUCLEOTIDE SEQUENCE [LARGE SCALE GENOMIC DNA]</scope>
    <source>
        <strain evidence="10">SB210</strain>
    </source>
</reference>